<proteinExistence type="predicted"/>
<dbReference type="RefSeq" id="WP_210204886.1">
    <property type="nucleotide sequence ID" value="NZ_QGGU01000005.1"/>
</dbReference>
<keyword evidence="2" id="KW-0732">Signal</keyword>
<dbReference type="AlphaFoldDB" id="A0A316FSN3"/>
<feature type="chain" id="PRO_5016340106" description="Phosphate-selective porin O/P" evidence="2">
    <location>
        <begin position="32"/>
        <end position="477"/>
    </location>
</feature>
<protein>
    <recommendedName>
        <fullName evidence="5">Phosphate-selective porin O/P</fullName>
    </recommendedName>
</protein>
<name>A0A316FSN3_9GAMM</name>
<keyword evidence="4" id="KW-1185">Reference proteome</keyword>
<reference evidence="3 4" key="1">
    <citation type="submission" date="2018-05" db="EMBL/GenBank/DDBJ databases">
        <title>Genomic Encyclopedia of Type Strains, Phase IV (KMG-IV): sequencing the most valuable type-strain genomes for metagenomic binning, comparative biology and taxonomic classification.</title>
        <authorList>
            <person name="Goeker M."/>
        </authorList>
    </citation>
    <scope>NUCLEOTIDE SEQUENCE [LARGE SCALE GENOMIC DNA]</scope>
    <source>
        <strain evidence="3 4">DSM 25350</strain>
    </source>
</reference>
<dbReference type="Proteomes" id="UP000245790">
    <property type="component" value="Unassembled WGS sequence"/>
</dbReference>
<dbReference type="SUPFAM" id="SSF56935">
    <property type="entry name" value="Porins"/>
    <property type="match status" value="1"/>
</dbReference>
<accession>A0A316FSN3</accession>
<organism evidence="3 4">
    <name type="scientific">Pleionea mediterranea</name>
    <dbReference type="NCBI Taxonomy" id="523701"/>
    <lineage>
        <taxon>Bacteria</taxon>
        <taxon>Pseudomonadati</taxon>
        <taxon>Pseudomonadota</taxon>
        <taxon>Gammaproteobacteria</taxon>
        <taxon>Oceanospirillales</taxon>
        <taxon>Pleioneaceae</taxon>
        <taxon>Pleionea</taxon>
    </lineage>
</organism>
<comment type="caution">
    <text evidence="3">The sequence shown here is derived from an EMBL/GenBank/DDBJ whole genome shotgun (WGS) entry which is preliminary data.</text>
</comment>
<gene>
    <name evidence="3" type="ORF">C8D97_10586</name>
</gene>
<evidence type="ECO:0008006" key="5">
    <source>
        <dbReference type="Google" id="ProtNLM"/>
    </source>
</evidence>
<dbReference type="EMBL" id="QGGU01000005">
    <property type="protein sequence ID" value="PWK51771.1"/>
    <property type="molecule type" value="Genomic_DNA"/>
</dbReference>
<evidence type="ECO:0000256" key="1">
    <source>
        <dbReference type="SAM" id="MobiDB-lite"/>
    </source>
</evidence>
<feature type="region of interest" description="Disordered" evidence="1">
    <location>
        <begin position="66"/>
        <end position="94"/>
    </location>
</feature>
<sequence length="477" mass="53463">MFKTSIDKATVYKVTILLTVLSLSAIGSVQASDAESGQKVKSSDTSNLKALEKRIDELEKKLSRTSVNLEKNSKDQSAEKKSNQQSFQSPADSGANARLKKLEKQAKENQNWPIKVHGAVRFQYVYEDYNRANESRTGDLDFDIFRLNFDGEIGDVILSAEYRWFQYQEAVKHAYFGYNVTDNWQAQVGVIKVPFGNMPYNSHSYFFNSTFYVGLEDEHDSGFKMRYRSDDWDFDIAFLKSDEQGGVDGFVNDRTERYNYDTVGIRLAGEGIYDVPSLAVGESNSYALRGAHKWTFSDDENLELGLSVQGGNLYSGNIDAASPVAQYANDNMGNRQAIAVHGIYNLDRWNFQAQLADYNYDLKVDNTGVVMAAYSFYDTIPSEARVYTANVAYTLPVSLGPASSLTFYNDHSIITDKQSLQNDTWMNVLGVAVAAGGGFYTYVDYVRAKNQPFIGGSIASDTGSVNNRFNINFGYYF</sequence>
<evidence type="ECO:0000256" key="2">
    <source>
        <dbReference type="SAM" id="SignalP"/>
    </source>
</evidence>
<feature type="compositionally biased region" description="Basic and acidic residues" evidence="1">
    <location>
        <begin position="71"/>
        <end position="82"/>
    </location>
</feature>
<evidence type="ECO:0000313" key="4">
    <source>
        <dbReference type="Proteomes" id="UP000245790"/>
    </source>
</evidence>
<evidence type="ECO:0000313" key="3">
    <source>
        <dbReference type="EMBL" id="PWK51771.1"/>
    </source>
</evidence>
<feature type="signal peptide" evidence="2">
    <location>
        <begin position="1"/>
        <end position="31"/>
    </location>
</feature>